<evidence type="ECO:0000256" key="1">
    <source>
        <dbReference type="SAM" id="Phobius"/>
    </source>
</evidence>
<keyword evidence="1" id="KW-0472">Membrane</keyword>
<protein>
    <submittedName>
        <fullName evidence="2">Pilus assembly, PilP family protein</fullName>
    </submittedName>
</protein>
<dbReference type="InterPro" id="IPR007446">
    <property type="entry name" value="PilP"/>
</dbReference>
<feature type="transmembrane region" description="Helical" evidence="1">
    <location>
        <begin position="14"/>
        <end position="32"/>
    </location>
</feature>
<dbReference type="RefSeq" id="WP_083578920.1">
    <property type="nucleotide sequence ID" value="NZ_CP009654.1"/>
</dbReference>
<accession>A0A1J0KTI3</accession>
<keyword evidence="1" id="KW-1133">Transmembrane helix</keyword>
<dbReference type="AlphaFoldDB" id="A0A1J0KTI3"/>
<sequence>MIFAVISSIKLKNILRFSLFIILMNIAVSIYASTNSQFTDIDNMIISNKKTLKSTEKLIMPDYGVDIVTFERLSKIRNIFDLAHDLPFQKKEINSVQAIEKKEEIIPEELQQLMQKKKTFLENFPINSFRFKGSVYQGDKDWGVIESSKDTKLYYLKENDPIGESYGIVKSIGNDGIVIQEWKKDSLNNTWKKTDFVLR</sequence>
<dbReference type="Pfam" id="PF04351">
    <property type="entry name" value="PilP"/>
    <property type="match status" value="1"/>
</dbReference>
<evidence type="ECO:0000313" key="2">
    <source>
        <dbReference type="EMBL" id="APC97088.1"/>
    </source>
</evidence>
<dbReference type="KEGG" id="frc:KX01_1585"/>
<proteinExistence type="predicted"/>
<dbReference type="STRING" id="1542390.KX01_1585"/>
<gene>
    <name evidence="2" type="ORF">KX01_1585</name>
</gene>
<dbReference type="EMBL" id="CP009654">
    <property type="protein sequence ID" value="APC97088.1"/>
    <property type="molecule type" value="Genomic_DNA"/>
</dbReference>
<dbReference type="Proteomes" id="UP000182521">
    <property type="component" value="Chromosome"/>
</dbReference>
<name>A0A1J0KTI3_9GAMM</name>
<organism evidence="2 3">
    <name type="scientific">Francisella frigiditurris</name>
    <dbReference type="NCBI Taxonomy" id="1542390"/>
    <lineage>
        <taxon>Bacteria</taxon>
        <taxon>Pseudomonadati</taxon>
        <taxon>Pseudomonadota</taxon>
        <taxon>Gammaproteobacteria</taxon>
        <taxon>Thiotrichales</taxon>
        <taxon>Francisellaceae</taxon>
        <taxon>Francisella</taxon>
    </lineage>
</organism>
<evidence type="ECO:0000313" key="3">
    <source>
        <dbReference type="Proteomes" id="UP000182521"/>
    </source>
</evidence>
<dbReference type="Gene3D" id="2.30.30.830">
    <property type="match status" value="1"/>
</dbReference>
<reference evidence="3" key="1">
    <citation type="submission" date="2014-10" db="EMBL/GenBank/DDBJ databases">
        <authorList>
            <person name="Kuske C.R."/>
            <person name="Challacombe J.F."/>
            <person name="Daligault H.E."/>
            <person name="Davenport K.W."/>
            <person name="Johnson S.L."/>
            <person name="Siddaramappa S."/>
            <person name="Petersen J.M."/>
        </authorList>
    </citation>
    <scope>NUCLEOTIDE SEQUENCE [LARGE SCALE GENOMIC DNA]</scope>
    <source>
        <strain evidence="3">CA97-1460</strain>
    </source>
</reference>
<keyword evidence="3" id="KW-1185">Reference proteome</keyword>
<keyword evidence="1" id="KW-0812">Transmembrane</keyword>